<dbReference type="PIR" id="E72680">
    <property type="entry name" value="E72680"/>
</dbReference>
<dbReference type="KEGG" id="ape:APE_0865.1"/>
<sequence length="109" mass="13178">MRLRRRRRRGSRCPVPRENPRTGRKTKYLGHRVRDVGGSGLDSPREFRGILREVTRDYREGCISKRTARGRLLLLYRLTYPRYNRKARRIPASTRRRLREEIRRAMESL</sequence>
<evidence type="ECO:0000313" key="2">
    <source>
        <dbReference type="EMBL" id="BAA79845.2"/>
    </source>
</evidence>
<name>Q9YDQ2_AERPE</name>
<accession>Q9YDQ2</accession>
<feature type="compositionally biased region" description="Basic residues" evidence="1">
    <location>
        <begin position="1"/>
        <end position="11"/>
    </location>
</feature>
<organism evidence="2 3">
    <name type="scientific">Aeropyrum pernix (strain ATCC 700893 / DSM 11879 / JCM 9820 / NBRC 100138 / K1)</name>
    <dbReference type="NCBI Taxonomy" id="272557"/>
    <lineage>
        <taxon>Archaea</taxon>
        <taxon>Thermoproteota</taxon>
        <taxon>Thermoprotei</taxon>
        <taxon>Desulfurococcales</taxon>
        <taxon>Desulfurococcaceae</taxon>
        <taxon>Aeropyrum</taxon>
    </lineage>
</organism>
<dbReference type="AlphaFoldDB" id="Q9YDQ2"/>
<gene>
    <name evidence="2" type="ordered locus">APE_0865.1</name>
</gene>
<dbReference type="eggNOG" id="arCOG03881">
    <property type="taxonomic scope" value="Archaea"/>
</dbReference>
<evidence type="ECO:0000313" key="3">
    <source>
        <dbReference type="Proteomes" id="UP000002518"/>
    </source>
</evidence>
<dbReference type="EnsemblBacteria" id="BAA79845">
    <property type="protein sequence ID" value="BAA79845"/>
    <property type="gene ID" value="APE_0865.1"/>
</dbReference>
<keyword evidence="3" id="KW-1185">Reference proteome</keyword>
<dbReference type="EMBL" id="BA000002">
    <property type="protein sequence ID" value="BAA79845.2"/>
    <property type="molecule type" value="Genomic_DNA"/>
</dbReference>
<dbReference type="Proteomes" id="UP000002518">
    <property type="component" value="Chromosome"/>
</dbReference>
<protein>
    <submittedName>
        <fullName evidence="2">Uncharacterized protein</fullName>
    </submittedName>
</protein>
<dbReference type="PATRIC" id="fig|272557.25.peg.620"/>
<feature type="region of interest" description="Disordered" evidence="1">
    <location>
        <begin position="1"/>
        <end position="25"/>
    </location>
</feature>
<evidence type="ECO:0000256" key="1">
    <source>
        <dbReference type="SAM" id="MobiDB-lite"/>
    </source>
</evidence>
<proteinExistence type="predicted"/>
<reference evidence="2 3" key="1">
    <citation type="journal article" date="1999" name="DNA Res.">
        <title>Complete genome sequence of an aerobic hyper-thermophilic crenarchaeon, Aeropyrum pernix K1.</title>
        <authorList>
            <person name="Kawarabayasi Y."/>
            <person name="Hino Y."/>
            <person name="Horikawa H."/>
            <person name="Yamazaki S."/>
            <person name="Haikawa Y."/>
            <person name="Jin-no K."/>
            <person name="Takahashi M."/>
            <person name="Sekine M."/>
            <person name="Baba S."/>
            <person name="Ankai A."/>
            <person name="Kosugi H."/>
            <person name="Hosoyama A."/>
            <person name="Fukui S."/>
            <person name="Nagai Y."/>
            <person name="Nishijima K."/>
            <person name="Nakazawa H."/>
            <person name="Takamiya M."/>
            <person name="Masuda S."/>
            <person name="Funahashi T."/>
            <person name="Tanaka T."/>
            <person name="Kudoh Y."/>
            <person name="Yamazaki J."/>
            <person name="Kushida N."/>
            <person name="Oguchi A."/>
            <person name="Aoki K."/>
            <person name="Kubota K."/>
            <person name="Nakamura Y."/>
            <person name="Nomura N."/>
            <person name="Sako Y."/>
            <person name="Kikuchi H."/>
        </authorList>
    </citation>
    <scope>NUCLEOTIDE SEQUENCE [LARGE SCALE GENOMIC DNA]</scope>
    <source>
        <strain evidence="3">ATCC 700893 / DSM 11879 / JCM 9820 / NBRC 100138 / K1</strain>
    </source>
</reference>
<dbReference type="STRING" id="272557.APE_0865.1"/>